<protein>
    <submittedName>
        <fullName evidence="1">L-proline 4-hydroxylase</fullName>
    </submittedName>
</protein>
<dbReference type="SUPFAM" id="SSF51197">
    <property type="entry name" value="Clavaminate synthase-like"/>
    <property type="match status" value="1"/>
</dbReference>
<keyword evidence="2" id="KW-1185">Reference proteome</keyword>
<reference evidence="2" key="1">
    <citation type="journal article" date="2019" name="Int. J. Syst. Evol. Microbiol.">
        <title>The Global Catalogue of Microorganisms (GCM) 10K type strain sequencing project: providing services to taxonomists for standard genome sequencing and annotation.</title>
        <authorList>
            <consortium name="The Broad Institute Genomics Platform"/>
            <consortium name="The Broad Institute Genome Sequencing Center for Infectious Disease"/>
            <person name="Wu L."/>
            <person name="Ma J."/>
        </authorList>
    </citation>
    <scope>NUCLEOTIDE SEQUENCE [LARGE SCALE GENOMIC DNA]</scope>
    <source>
        <strain evidence="2">CGMCC 1.6375</strain>
    </source>
</reference>
<dbReference type="InterPro" id="IPR008775">
    <property type="entry name" value="Phytyl_CoA_dOase-like"/>
</dbReference>
<dbReference type="Pfam" id="PF05721">
    <property type="entry name" value="PhyH"/>
    <property type="match status" value="1"/>
</dbReference>
<organism evidence="1 2">
    <name type="scientific">Dyadobacter beijingensis</name>
    <dbReference type="NCBI Taxonomy" id="365489"/>
    <lineage>
        <taxon>Bacteria</taxon>
        <taxon>Pseudomonadati</taxon>
        <taxon>Bacteroidota</taxon>
        <taxon>Cytophagia</taxon>
        <taxon>Cytophagales</taxon>
        <taxon>Spirosomataceae</taxon>
        <taxon>Dyadobacter</taxon>
    </lineage>
</organism>
<dbReference type="Gene3D" id="2.60.120.620">
    <property type="entry name" value="q2cbj1_9rhob like domain"/>
    <property type="match status" value="1"/>
</dbReference>
<evidence type="ECO:0000313" key="1">
    <source>
        <dbReference type="EMBL" id="GGM90075.1"/>
    </source>
</evidence>
<dbReference type="EMBL" id="BMLI01000001">
    <property type="protein sequence ID" value="GGM90075.1"/>
    <property type="molecule type" value="Genomic_DNA"/>
</dbReference>
<sequence>MQTVINTTEQANFYEDGYIIKRNFFSQEEIDLLYRMATDESVTSHAFDLKDTHGNRTKLTLWFTPGDDSFGLMSRSERMVSAVESLLGSEGEVCHFHSKVMQKEPQKGGAWEWHQDYGYWYKNGFLYPEAMISVMVALTDATIENGCLQVLKGTHKMQRLEHNFVGEQQGADPDFVAEAEKSCELVYVELKAGDTLFFHSNILHRSDANLSDKPRWSVISAYNLSYNKPFREKHMSCIEPVKVVPDSALLESGKQAVAHSDFLSKEAEITLQDLKRP</sequence>
<dbReference type="PANTHER" id="PTHR20883">
    <property type="entry name" value="PHYTANOYL-COA DIOXYGENASE DOMAIN CONTAINING 1"/>
    <property type="match status" value="1"/>
</dbReference>
<accession>A0ABQ2HS52</accession>
<gene>
    <name evidence="1" type="ORF">GCM10010967_23730</name>
</gene>
<proteinExistence type="predicted"/>
<name>A0ABQ2HS52_9BACT</name>
<dbReference type="PANTHER" id="PTHR20883:SF51">
    <property type="entry name" value="PHYTANOYL-COA HYDROXYLASE"/>
    <property type="match status" value="1"/>
</dbReference>
<evidence type="ECO:0000313" key="2">
    <source>
        <dbReference type="Proteomes" id="UP000632339"/>
    </source>
</evidence>
<comment type="caution">
    <text evidence="1">The sequence shown here is derived from an EMBL/GenBank/DDBJ whole genome shotgun (WGS) entry which is preliminary data.</text>
</comment>
<dbReference type="RefSeq" id="WP_019943676.1">
    <property type="nucleotide sequence ID" value="NZ_BMLI01000001.1"/>
</dbReference>
<dbReference type="Proteomes" id="UP000632339">
    <property type="component" value="Unassembled WGS sequence"/>
</dbReference>